<dbReference type="Proteomes" id="UP001286313">
    <property type="component" value="Unassembled WGS sequence"/>
</dbReference>
<dbReference type="SUPFAM" id="SSF90112">
    <property type="entry name" value="Neurotransmitter-gated ion-channel transmembrane pore"/>
    <property type="match status" value="1"/>
</dbReference>
<organism evidence="2 3">
    <name type="scientific">Petrolisthes cinctipes</name>
    <name type="common">Flat porcelain crab</name>
    <dbReference type="NCBI Taxonomy" id="88211"/>
    <lineage>
        <taxon>Eukaryota</taxon>
        <taxon>Metazoa</taxon>
        <taxon>Ecdysozoa</taxon>
        <taxon>Arthropoda</taxon>
        <taxon>Crustacea</taxon>
        <taxon>Multicrustacea</taxon>
        <taxon>Malacostraca</taxon>
        <taxon>Eumalacostraca</taxon>
        <taxon>Eucarida</taxon>
        <taxon>Decapoda</taxon>
        <taxon>Pleocyemata</taxon>
        <taxon>Anomura</taxon>
        <taxon>Galatheoidea</taxon>
        <taxon>Porcellanidae</taxon>
        <taxon>Petrolisthes</taxon>
    </lineage>
</organism>
<dbReference type="GO" id="GO:0006811">
    <property type="term" value="P:monoatomic ion transport"/>
    <property type="evidence" value="ECO:0007669"/>
    <property type="project" value="InterPro"/>
</dbReference>
<dbReference type="InterPro" id="IPR036719">
    <property type="entry name" value="Neuro-gated_channel_TM_sf"/>
</dbReference>
<dbReference type="EMBL" id="JAWQEG010006011">
    <property type="protein sequence ID" value="KAK3856018.1"/>
    <property type="molecule type" value="Genomic_DNA"/>
</dbReference>
<reference evidence="2" key="1">
    <citation type="submission" date="2023-10" db="EMBL/GenBank/DDBJ databases">
        <title>Genome assemblies of two species of porcelain crab, Petrolisthes cinctipes and Petrolisthes manimaculis (Anomura: Porcellanidae).</title>
        <authorList>
            <person name="Angst P."/>
        </authorList>
    </citation>
    <scope>NUCLEOTIDE SEQUENCE</scope>
    <source>
        <strain evidence="2">PB745_01</strain>
        <tissue evidence="2">Gill</tissue>
    </source>
</reference>
<evidence type="ECO:0000313" key="2">
    <source>
        <dbReference type="EMBL" id="KAK3856018.1"/>
    </source>
</evidence>
<dbReference type="GO" id="GO:0016020">
    <property type="term" value="C:membrane"/>
    <property type="evidence" value="ECO:0007669"/>
    <property type="project" value="InterPro"/>
</dbReference>
<evidence type="ECO:0000313" key="3">
    <source>
        <dbReference type="Proteomes" id="UP001286313"/>
    </source>
</evidence>
<feature type="compositionally biased region" description="Basic and acidic residues" evidence="1">
    <location>
        <begin position="240"/>
        <end position="325"/>
    </location>
</feature>
<evidence type="ECO:0000256" key="1">
    <source>
        <dbReference type="SAM" id="MobiDB-lite"/>
    </source>
</evidence>
<accession>A0AAE1ELC7</accession>
<proteinExistence type="predicted"/>
<feature type="compositionally biased region" description="Gly residues" evidence="1">
    <location>
        <begin position="114"/>
        <end position="129"/>
    </location>
</feature>
<gene>
    <name evidence="2" type="ORF">Pcinc_037622</name>
</gene>
<keyword evidence="3" id="KW-1185">Reference proteome</keyword>
<name>A0AAE1ELC7_PETCI</name>
<feature type="region of interest" description="Disordered" evidence="1">
    <location>
        <begin position="223"/>
        <end position="325"/>
    </location>
</feature>
<comment type="caution">
    <text evidence="2">The sequence shown here is derived from an EMBL/GenBank/DDBJ whole genome shotgun (WGS) entry which is preliminary data.</text>
</comment>
<sequence>MPVHSFPDPFQRRAVRALESISGILTREETTADKAEVKRTLVEEWKFVSRVMDRSLFLIFTSSAVIFNITLLTSSPFRERFDYCPLENSEECEDLTAEEIFSLTADAAASAHFGGGHGGGGGGGGGGGHDAPPAHHLKEDPNTVFSMHKTNENSQGDQTEAEKHEAIPGPFYEGYEGLGLLVPGSPQAQRLQAHGDPLVALPGPAYEGYEGLGLLVPGSPEAERLLGGHDPLVTLPQSTRLREATQDNNPSKENDKHTRKEDEEKQTRKDEEEKQTRKEAEEKQTQEEKDKKETQQGEEKETRKEEAQKETRKEESKEREAADPA</sequence>
<protein>
    <submittedName>
        <fullName evidence="2">Uncharacterized protein</fullName>
    </submittedName>
</protein>
<feature type="region of interest" description="Disordered" evidence="1">
    <location>
        <begin position="114"/>
        <end position="140"/>
    </location>
</feature>
<dbReference type="AlphaFoldDB" id="A0AAE1ELC7"/>